<evidence type="ECO:0000313" key="3">
    <source>
        <dbReference type="Proteomes" id="UP000241201"/>
    </source>
</evidence>
<keyword evidence="3" id="KW-1185">Reference proteome</keyword>
<gene>
    <name evidence="2" type="ORF">C7U55_02145</name>
</gene>
<dbReference type="AlphaFoldDB" id="A0A2T3G252"/>
<dbReference type="RefSeq" id="WP_106987142.1">
    <property type="nucleotide sequence ID" value="NZ_PYLP01000002.1"/>
</dbReference>
<accession>A0A2T3G252</accession>
<name>A0A2T3G252_9FIRM</name>
<protein>
    <recommendedName>
        <fullName evidence="4">CvpA family protein</fullName>
    </recommendedName>
</protein>
<dbReference type="EMBL" id="PYLP01000002">
    <property type="protein sequence ID" value="PST41608.1"/>
    <property type="molecule type" value="Genomic_DNA"/>
</dbReference>
<dbReference type="GeneID" id="77469907"/>
<evidence type="ECO:0008006" key="4">
    <source>
        <dbReference type="Google" id="ProtNLM"/>
    </source>
</evidence>
<reference evidence="3" key="1">
    <citation type="submission" date="2018-03" db="EMBL/GenBank/DDBJ databases">
        <title>Lachnoclostridium SNUG30370 gen.nov., sp.nov., isolated from human faeces.</title>
        <authorList>
            <person name="Seo B."/>
            <person name="Jeon K."/>
            <person name="Ko G."/>
        </authorList>
    </citation>
    <scope>NUCLEOTIDE SEQUENCE [LARGE SCALE GENOMIC DNA]</scope>
    <source>
        <strain evidence="3">SNUG30370</strain>
    </source>
</reference>
<sequence>MDNFIQIIKEKMNHFSFHSNYTPSSKKWSYIIPLLVVLILSIVGEYVLLLPIHFQSQTFIFHLIFLLVLFAMLHAILLGTIDQVSKVFVAISLGLLIYVGIGSVYSAPIFHAKNYQKQLLLDKKADFYKDNETISYQSIPVVDRESAIKLGDRKMGQMIDYVSQFEVDESYEQINYQETPYRVTPLEYSDLIKWVTNRKEGLPAYIKVNMVTQESEVVELKEGMKYSKSEHFGRNIYRHLRMNYPTKMFEELAFEIDEKGTLYWIAPVFEYQIGPFGGKDIVGAVLVDAVTGKHKYYDINDIPSWVDRVYPANLVISQLENYGKYTNGYINSIFSQKGVLQPTDGYNYIVIKDDVYLYTGLTSVSKDASNVGFALINLRTKEGKYYHISGAEEYSAMSSAEGKVQNLKYKATFPILINAGGEPTYFLSLKDSSNLVKMYAFVSVKNYQIVATGSSVSEAEKAYYEVLSQNGKSHVEAEENTLTGKIALINSAVKEGNSVYYFKLEGDDHIYIADLSLSNSLPLVDVGDEVEIQFISNEHQSVVVSQFKAK</sequence>
<evidence type="ECO:0000313" key="2">
    <source>
        <dbReference type="EMBL" id="PST41608.1"/>
    </source>
</evidence>
<feature type="transmembrane region" description="Helical" evidence="1">
    <location>
        <begin position="30"/>
        <end position="52"/>
    </location>
</feature>
<feature type="transmembrane region" description="Helical" evidence="1">
    <location>
        <begin position="87"/>
        <end position="110"/>
    </location>
</feature>
<keyword evidence="1" id="KW-1133">Transmembrane helix</keyword>
<comment type="caution">
    <text evidence="2">The sequence shown here is derived from an EMBL/GenBank/DDBJ whole genome shotgun (WGS) entry which is preliminary data.</text>
</comment>
<keyword evidence="1" id="KW-0472">Membrane</keyword>
<evidence type="ECO:0000256" key="1">
    <source>
        <dbReference type="SAM" id="Phobius"/>
    </source>
</evidence>
<feature type="transmembrane region" description="Helical" evidence="1">
    <location>
        <begin position="59"/>
        <end position="81"/>
    </location>
</feature>
<organism evidence="2 3">
    <name type="scientific">Faecalibacillus faecis</name>
    <dbReference type="NCBI Taxonomy" id="1982628"/>
    <lineage>
        <taxon>Bacteria</taxon>
        <taxon>Bacillati</taxon>
        <taxon>Bacillota</taxon>
        <taxon>Erysipelotrichia</taxon>
        <taxon>Erysipelotrichales</taxon>
        <taxon>Coprobacillaceae</taxon>
        <taxon>Faecalibacillus</taxon>
    </lineage>
</organism>
<keyword evidence="1" id="KW-0812">Transmembrane</keyword>
<dbReference type="Proteomes" id="UP000241201">
    <property type="component" value="Unassembled WGS sequence"/>
</dbReference>
<proteinExistence type="predicted"/>